<proteinExistence type="predicted"/>
<evidence type="ECO:0000256" key="5">
    <source>
        <dbReference type="SAM" id="Phobius"/>
    </source>
</evidence>
<keyword evidence="3 5" id="KW-1133">Transmembrane helix</keyword>
<accession>A0A0U1NW98</accession>
<dbReference type="AlphaFoldDB" id="A0A0U1NW98"/>
<dbReference type="Pfam" id="PF06271">
    <property type="entry name" value="RDD"/>
    <property type="match status" value="1"/>
</dbReference>
<dbReference type="OrthoDB" id="1450430at2"/>
<evidence type="ECO:0000313" key="8">
    <source>
        <dbReference type="Proteomes" id="UP000199087"/>
    </source>
</evidence>
<evidence type="ECO:0000256" key="4">
    <source>
        <dbReference type="ARBA" id="ARBA00023136"/>
    </source>
</evidence>
<evidence type="ECO:0000313" key="7">
    <source>
        <dbReference type="EMBL" id="CRK82265.1"/>
    </source>
</evidence>
<feature type="transmembrane region" description="Helical" evidence="5">
    <location>
        <begin position="27"/>
        <end position="50"/>
    </location>
</feature>
<evidence type="ECO:0000256" key="2">
    <source>
        <dbReference type="ARBA" id="ARBA00022692"/>
    </source>
</evidence>
<protein>
    <submittedName>
        <fullName evidence="7">RDD family protein</fullName>
    </submittedName>
</protein>
<evidence type="ECO:0000259" key="6">
    <source>
        <dbReference type="Pfam" id="PF06271"/>
    </source>
</evidence>
<sequence length="186" mass="21188">MIEKKLASNQKLGANYASIKKRVLASIIDYVVIISYIAILLGGALLIYQFIKIPTGRLNGELISFFTLIFPVFLYLVLTESGKKRATFGKQKMNIYIETNGENQLTLFQVIIKNFIKLLPWQMAHTFIYAGIYSDWNLSTFMSIGSVTIIYGLPIVSILFLCFRKDHRSLHDLIANTIVLERNPTM</sequence>
<gene>
    <name evidence="7" type="ORF">BN000_02188</name>
</gene>
<comment type="subcellular location">
    <subcellularLocation>
        <location evidence="1">Membrane</location>
        <topology evidence="1">Multi-pass membrane protein</topology>
    </subcellularLocation>
</comment>
<dbReference type="STRING" id="1499688.BN000_02188"/>
<feature type="transmembrane region" description="Helical" evidence="5">
    <location>
        <begin position="140"/>
        <end position="163"/>
    </location>
</feature>
<evidence type="ECO:0000256" key="3">
    <source>
        <dbReference type="ARBA" id="ARBA00022989"/>
    </source>
</evidence>
<reference evidence="8" key="1">
    <citation type="submission" date="2015-05" db="EMBL/GenBank/DDBJ databases">
        <authorList>
            <person name="Urmite Genomes"/>
        </authorList>
    </citation>
    <scope>NUCLEOTIDE SEQUENCE [LARGE SCALE GENOMIC DNA]</scope>
    <source>
        <strain evidence="8">LF1</strain>
    </source>
</reference>
<dbReference type="InterPro" id="IPR010432">
    <property type="entry name" value="RDD"/>
</dbReference>
<organism evidence="7 8">
    <name type="scientific">Neobacillus massiliamazoniensis</name>
    <dbReference type="NCBI Taxonomy" id="1499688"/>
    <lineage>
        <taxon>Bacteria</taxon>
        <taxon>Bacillati</taxon>
        <taxon>Bacillota</taxon>
        <taxon>Bacilli</taxon>
        <taxon>Bacillales</taxon>
        <taxon>Bacillaceae</taxon>
        <taxon>Neobacillus</taxon>
    </lineage>
</organism>
<dbReference type="EMBL" id="CVRB01000002">
    <property type="protein sequence ID" value="CRK82265.1"/>
    <property type="molecule type" value="Genomic_DNA"/>
</dbReference>
<keyword evidence="2 5" id="KW-0812">Transmembrane</keyword>
<name>A0A0U1NW98_9BACI</name>
<dbReference type="Proteomes" id="UP000199087">
    <property type="component" value="Unassembled WGS sequence"/>
</dbReference>
<keyword evidence="4 5" id="KW-0472">Membrane</keyword>
<evidence type="ECO:0000256" key="1">
    <source>
        <dbReference type="ARBA" id="ARBA00004141"/>
    </source>
</evidence>
<feature type="transmembrane region" description="Helical" evidence="5">
    <location>
        <begin position="62"/>
        <end position="78"/>
    </location>
</feature>
<dbReference type="RefSeq" id="WP_090634093.1">
    <property type="nucleotide sequence ID" value="NZ_CVRB01000002.1"/>
</dbReference>
<dbReference type="GO" id="GO:0016020">
    <property type="term" value="C:membrane"/>
    <property type="evidence" value="ECO:0007669"/>
    <property type="project" value="UniProtKB-SubCell"/>
</dbReference>
<feature type="domain" description="RDD" evidence="6">
    <location>
        <begin position="16"/>
        <end position="176"/>
    </location>
</feature>
<keyword evidence="8" id="KW-1185">Reference proteome</keyword>